<dbReference type="InterPro" id="IPR001107">
    <property type="entry name" value="Band_7"/>
</dbReference>
<dbReference type="InterPro" id="IPR027705">
    <property type="entry name" value="Flotillin_fam"/>
</dbReference>
<evidence type="ECO:0000256" key="5">
    <source>
        <dbReference type="ARBA" id="ARBA00023136"/>
    </source>
</evidence>
<comment type="subcellular location">
    <subcellularLocation>
        <location evidence="2">Cell membrane</location>
    </subcellularLocation>
    <subcellularLocation>
        <location evidence="1">Membrane</location>
        <topology evidence="1">Single-pass membrane protein</topology>
    </subcellularLocation>
</comment>
<evidence type="ECO:0000313" key="9">
    <source>
        <dbReference type="EMBL" id="ATB44183.1"/>
    </source>
</evidence>
<feature type="transmembrane region" description="Helical" evidence="7">
    <location>
        <begin position="17"/>
        <end position="37"/>
    </location>
</feature>
<evidence type="ECO:0000256" key="2">
    <source>
        <dbReference type="ARBA" id="ARBA00004236"/>
    </source>
</evidence>
<evidence type="ECO:0000256" key="7">
    <source>
        <dbReference type="SAM" id="Phobius"/>
    </source>
</evidence>
<dbReference type="GO" id="GO:0005886">
    <property type="term" value="C:plasma membrane"/>
    <property type="evidence" value="ECO:0007669"/>
    <property type="project" value="UniProtKB-SubCell"/>
</dbReference>
<dbReference type="Pfam" id="PF01145">
    <property type="entry name" value="Band_7"/>
    <property type="match status" value="1"/>
</dbReference>
<dbReference type="SUPFAM" id="SSF117892">
    <property type="entry name" value="Band 7/SPFH domain"/>
    <property type="match status" value="1"/>
</dbReference>
<feature type="region of interest" description="Disordered" evidence="6">
    <location>
        <begin position="215"/>
        <end position="261"/>
    </location>
</feature>
<comment type="similarity">
    <text evidence="3">Belongs to the band 7/mec-2 family. Flotillin subfamily.</text>
</comment>
<dbReference type="InterPro" id="IPR036013">
    <property type="entry name" value="Band_7/SPFH_dom_sf"/>
</dbReference>
<name>A0A250JKK3_9BACT</name>
<reference evidence="9 10" key="1">
    <citation type="submission" date="2017-06" db="EMBL/GenBank/DDBJ databases">
        <title>Sequencing and comparative analysis of myxobacterial genomes.</title>
        <authorList>
            <person name="Rupp O."/>
            <person name="Goesmann A."/>
            <person name="Sogaard-Andersen L."/>
        </authorList>
    </citation>
    <scope>NUCLEOTIDE SEQUENCE [LARGE SCALE GENOMIC DNA]</scope>
    <source>
        <strain evidence="9 10">DSM 52655</strain>
    </source>
</reference>
<protein>
    <recommendedName>
        <fullName evidence="8">Band 7 domain-containing protein</fullName>
    </recommendedName>
</protein>
<dbReference type="EMBL" id="CP022098">
    <property type="protein sequence ID" value="ATB44183.1"/>
    <property type="molecule type" value="Genomic_DNA"/>
</dbReference>
<accession>A0A250JKK3</accession>
<gene>
    <name evidence="9" type="ORF">CYFUS_009670</name>
</gene>
<dbReference type="PANTHER" id="PTHR13806">
    <property type="entry name" value="FLOTILLIN-RELATED"/>
    <property type="match status" value="1"/>
</dbReference>
<dbReference type="AlphaFoldDB" id="A0A250JKK3"/>
<keyword evidence="7" id="KW-0812">Transmembrane</keyword>
<evidence type="ECO:0000256" key="6">
    <source>
        <dbReference type="SAM" id="MobiDB-lite"/>
    </source>
</evidence>
<feature type="domain" description="Band 7" evidence="8">
    <location>
        <begin position="40"/>
        <end position="183"/>
    </location>
</feature>
<evidence type="ECO:0000313" key="10">
    <source>
        <dbReference type="Proteomes" id="UP000217257"/>
    </source>
</evidence>
<dbReference type="Proteomes" id="UP000217257">
    <property type="component" value="Chromosome"/>
</dbReference>
<dbReference type="KEGG" id="cfus:CYFUS_009670"/>
<evidence type="ECO:0000256" key="4">
    <source>
        <dbReference type="ARBA" id="ARBA00022475"/>
    </source>
</evidence>
<keyword evidence="7" id="KW-1133">Transmembrane helix</keyword>
<feature type="compositionally biased region" description="Basic and acidic residues" evidence="6">
    <location>
        <begin position="247"/>
        <end position="261"/>
    </location>
</feature>
<organism evidence="9 10">
    <name type="scientific">Cystobacter fuscus</name>
    <dbReference type="NCBI Taxonomy" id="43"/>
    <lineage>
        <taxon>Bacteria</taxon>
        <taxon>Pseudomonadati</taxon>
        <taxon>Myxococcota</taxon>
        <taxon>Myxococcia</taxon>
        <taxon>Myxococcales</taxon>
        <taxon>Cystobacterineae</taxon>
        <taxon>Archangiaceae</taxon>
        <taxon>Cystobacter</taxon>
    </lineage>
</organism>
<dbReference type="Gene3D" id="3.30.479.30">
    <property type="entry name" value="Band 7 domain"/>
    <property type="match status" value="1"/>
</dbReference>
<keyword evidence="4" id="KW-1003">Cell membrane</keyword>
<dbReference type="PANTHER" id="PTHR13806:SF31">
    <property type="entry name" value="FLOTILLIN-LIKE PROTEIN 1-RELATED"/>
    <property type="match status" value="1"/>
</dbReference>
<evidence type="ECO:0000256" key="1">
    <source>
        <dbReference type="ARBA" id="ARBA00004167"/>
    </source>
</evidence>
<sequence length="261" mass="28504">MDWASACLPRSGFTVETVVLCAVLGVAGVCALVLGCYRRAREGEALVLVRGGEPTRVRFGGTWVWPVVERAEVLDLSVRKVVVERRGGQGLSCRDGIRVDLRATFLVKVPRDEAGVLRVAREVGCARANQPGEVHALLEERFACALAQSVSTFNFDELVADRGLFIDHVGVEVGTELLGFRLERMSLGRLEQTPLDQLDPTNVVDARGIQKLTERASQQAADSVGPWSSELGEAAVRPRGGDEEELMREVERALADPTRRN</sequence>
<keyword evidence="5 7" id="KW-0472">Membrane</keyword>
<evidence type="ECO:0000256" key="3">
    <source>
        <dbReference type="ARBA" id="ARBA00007161"/>
    </source>
</evidence>
<proteinExistence type="inferred from homology"/>
<evidence type="ECO:0000259" key="8">
    <source>
        <dbReference type="Pfam" id="PF01145"/>
    </source>
</evidence>